<dbReference type="GO" id="GO:0051536">
    <property type="term" value="F:iron-sulfur cluster binding"/>
    <property type="evidence" value="ECO:0007669"/>
    <property type="project" value="InterPro"/>
</dbReference>
<dbReference type="HOGENOM" id="CLU_079283_5_0_1"/>
<dbReference type="eggNOG" id="KOG3361">
    <property type="taxonomic scope" value="Eukaryota"/>
</dbReference>
<feature type="domain" description="NIF system FeS cluster assembly NifU N-terminal" evidence="1">
    <location>
        <begin position="4"/>
        <end position="102"/>
    </location>
</feature>
<dbReference type="SUPFAM" id="SSF82649">
    <property type="entry name" value="SufE/NifU"/>
    <property type="match status" value="1"/>
</dbReference>
<proteinExistence type="predicted"/>
<sequence>WTVGTGLVGAPACGDVMKLQLKIGKDGKIEDAVFKTFGCGSAIASSSFTTEWVKGKSMDEASKIQNSVIAQHLKLPPVKLHCSMLAEDAVKAAIKDYQSKQEGRAAASEEYKPEPASAAAQ</sequence>
<keyword evidence="3" id="KW-1185">Reference proteome</keyword>
<dbReference type="InterPro" id="IPR002871">
    <property type="entry name" value="NIF_FeS_clus_asmbl_NifU_N"/>
</dbReference>
<accession>A0A0D3I1U8</accession>
<dbReference type="FunFam" id="3.90.1010.10:FF:000013">
    <property type="entry name" value="Iron-sulfur cluster assembly enzyme ISCU, mitochondrial"/>
    <property type="match status" value="1"/>
</dbReference>
<dbReference type="STRING" id="2903.R1B6K0"/>
<dbReference type="Proteomes" id="UP000013827">
    <property type="component" value="Unassembled WGS sequence"/>
</dbReference>
<dbReference type="PaxDb" id="2903-EOD05233"/>
<evidence type="ECO:0000313" key="3">
    <source>
        <dbReference type="Proteomes" id="UP000013827"/>
    </source>
</evidence>
<dbReference type="GO" id="GO:0005506">
    <property type="term" value="F:iron ion binding"/>
    <property type="evidence" value="ECO:0007669"/>
    <property type="project" value="InterPro"/>
</dbReference>
<dbReference type="GeneID" id="17251450"/>
<reference evidence="2" key="2">
    <citation type="submission" date="2024-10" db="UniProtKB">
        <authorList>
            <consortium name="EnsemblProtists"/>
        </authorList>
    </citation>
    <scope>IDENTIFICATION</scope>
</reference>
<evidence type="ECO:0000259" key="1">
    <source>
        <dbReference type="Pfam" id="PF01592"/>
    </source>
</evidence>
<organism evidence="2 3">
    <name type="scientific">Emiliania huxleyi (strain CCMP1516)</name>
    <dbReference type="NCBI Taxonomy" id="280463"/>
    <lineage>
        <taxon>Eukaryota</taxon>
        <taxon>Haptista</taxon>
        <taxon>Haptophyta</taxon>
        <taxon>Prymnesiophyceae</taxon>
        <taxon>Isochrysidales</taxon>
        <taxon>Noelaerhabdaceae</taxon>
        <taxon>Emiliania</taxon>
    </lineage>
</organism>
<dbReference type="AlphaFoldDB" id="A0A0D3I1U8"/>
<dbReference type="EnsemblProtists" id="EOD05233">
    <property type="protein sequence ID" value="EOD05233"/>
    <property type="gene ID" value="EMIHUDRAFT_350992"/>
</dbReference>
<dbReference type="OMA" id="FGCESAI"/>
<dbReference type="KEGG" id="ehx:EMIHUDRAFT_350992"/>
<dbReference type="CDD" id="cd06664">
    <property type="entry name" value="IscU_like"/>
    <property type="match status" value="1"/>
</dbReference>
<dbReference type="GO" id="GO:0016226">
    <property type="term" value="P:iron-sulfur cluster assembly"/>
    <property type="evidence" value="ECO:0007669"/>
    <property type="project" value="InterPro"/>
</dbReference>
<protein>
    <recommendedName>
        <fullName evidence="1">NIF system FeS cluster assembly NifU N-terminal domain-containing protein</fullName>
    </recommendedName>
</protein>
<dbReference type="Pfam" id="PF01592">
    <property type="entry name" value="NifU_N"/>
    <property type="match status" value="1"/>
</dbReference>
<evidence type="ECO:0000313" key="2">
    <source>
        <dbReference type="EnsemblProtists" id="EOD05233"/>
    </source>
</evidence>
<dbReference type="RefSeq" id="XP_005757662.1">
    <property type="nucleotide sequence ID" value="XM_005757605.1"/>
</dbReference>
<reference evidence="3" key="1">
    <citation type="journal article" date="2013" name="Nature">
        <title>Pan genome of the phytoplankton Emiliania underpins its global distribution.</title>
        <authorList>
            <person name="Read B.A."/>
            <person name="Kegel J."/>
            <person name="Klute M.J."/>
            <person name="Kuo A."/>
            <person name="Lefebvre S.C."/>
            <person name="Maumus F."/>
            <person name="Mayer C."/>
            <person name="Miller J."/>
            <person name="Monier A."/>
            <person name="Salamov A."/>
            <person name="Young J."/>
            <person name="Aguilar M."/>
            <person name="Claverie J.M."/>
            <person name="Frickenhaus S."/>
            <person name="Gonzalez K."/>
            <person name="Herman E.K."/>
            <person name="Lin Y.C."/>
            <person name="Napier J."/>
            <person name="Ogata H."/>
            <person name="Sarno A.F."/>
            <person name="Shmutz J."/>
            <person name="Schroeder D."/>
            <person name="de Vargas C."/>
            <person name="Verret F."/>
            <person name="von Dassow P."/>
            <person name="Valentin K."/>
            <person name="Van de Peer Y."/>
            <person name="Wheeler G."/>
            <person name="Dacks J.B."/>
            <person name="Delwiche C.F."/>
            <person name="Dyhrman S.T."/>
            <person name="Glockner G."/>
            <person name="John U."/>
            <person name="Richards T."/>
            <person name="Worden A.Z."/>
            <person name="Zhang X."/>
            <person name="Grigoriev I.V."/>
            <person name="Allen A.E."/>
            <person name="Bidle K."/>
            <person name="Borodovsky M."/>
            <person name="Bowler C."/>
            <person name="Brownlee C."/>
            <person name="Cock J.M."/>
            <person name="Elias M."/>
            <person name="Gladyshev V.N."/>
            <person name="Groth M."/>
            <person name="Guda C."/>
            <person name="Hadaegh A."/>
            <person name="Iglesias-Rodriguez M.D."/>
            <person name="Jenkins J."/>
            <person name="Jones B.M."/>
            <person name="Lawson T."/>
            <person name="Leese F."/>
            <person name="Lindquist E."/>
            <person name="Lobanov A."/>
            <person name="Lomsadze A."/>
            <person name="Malik S.B."/>
            <person name="Marsh M.E."/>
            <person name="Mackinder L."/>
            <person name="Mock T."/>
            <person name="Mueller-Roeber B."/>
            <person name="Pagarete A."/>
            <person name="Parker M."/>
            <person name="Probert I."/>
            <person name="Quesneville H."/>
            <person name="Raines C."/>
            <person name="Rensing S.A."/>
            <person name="Riano-Pachon D.M."/>
            <person name="Richier S."/>
            <person name="Rokitta S."/>
            <person name="Shiraiwa Y."/>
            <person name="Soanes D.M."/>
            <person name="van der Giezen M."/>
            <person name="Wahlund T.M."/>
            <person name="Williams B."/>
            <person name="Wilson W."/>
            <person name="Wolfe G."/>
            <person name="Wurch L.L."/>
        </authorList>
    </citation>
    <scope>NUCLEOTIDE SEQUENCE</scope>
</reference>
<name>A0A0D3I1U8_EMIH1</name>
<dbReference type="Gene3D" id="3.90.1010.10">
    <property type="match status" value="1"/>
</dbReference>
<dbReference type="PANTHER" id="PTHR10093">
    <property type="entry name" value="IRON-SULFUR CLUSTER ASSEMBLY ENZYME NIFU HOMOLOG"/>
    <property type="match status" value="1"/>
</dbReference>